<feature type="compositionally biased region" description="Basic and acidic residues" evidence="1">
    <location>
        <begin position="169"/>
        <end position="210"/>
    </location>
</feature>
<feature type="compositionally biased region" description="Basic residues" evidence="1">
    <location>
        <begin position="127"/>
        <end position="147"/>
    </location>
</feature>
<feature type="region of interest" description="Disordered" evidence="1">
    <location>
        <begin position="100"/>
        <end position="221"/>
    </location>
</feature>
<feature type="compositionally biased region" description="Basic and acidic residues" evidence="1">
    <location>
        <begin position="100"/>
        <end position="120"/>
    </location>
</feature>
<keyword evidence="3" id="KW-1185">Reference proteome</keyword>
<accession>A0A7C8I2L2</accession>
<feature type="compositionally biased region" description="Basic residues" evidence="1">
    <location>
        <begin position="157"/>
        <end position="168"/>
    </location>
</feature>
<evidence type="ECO:0000313" key="2">
    <source>
        <dbReference type="EMBL" id="KAF2865253.1"/>
    </source>
</evidence>
<evidence type="ECO:0000313" key="3">
    <source>
        <dbReference type="Proteomes" id="UP000481861"/>
    </source>
</evidence>
<comment type="caution">
    <text evidence="2">The sequence shown here is derived from an EMBL/GenBank/DDBJ whole genome shotgun (WGS) entry which is preliminary data.</text>
</comment>
<reference evidence="2 3" key="1">
    <citation type="submission" date="2020-01" db="EMBL/GenBank/DDBJ databases">
        <authorList>
            <consortium name="DOE Joint Genome Institute"/>
            <person name="Haridas S."/>
            <person name="Albert R."/>
            <person name="Binder M."/>
            <person name="Bloem J."/>
            <person name="Labutti K."/>
            <person name="Salamov A."/>
            <person name="Andreopoulos B."/>
            <person name="Baker S.E."/>
            <person name="Barry K."/>
            <person name="Bills G."/>
            <person name="Bluhm B.H."/>
            <person name="Cannon C."/>
            <person name="Castanera R."/>
            <person name="Culley D.E."/>
            <person name="Daum C."/>
            <person name="Ezra D."/>
            <person name="Gonzalez J.B."/>
            <person name="Henrissat B."/>
            <person name="Kuo A."/>
            <person name="Liang C."/>
            <person name="Lipzen A."/>
            <person name="Lutzoni F."/>
            <person name="Magnuson J."/>
            <person name="Mondo S."/>
            <person name="Nolan M."/>
            <person name="Ohm R."/>
            <person name="Pangilinan J."/>
            <person name="Park H.-J.H."/>
            <person name="Ramirez L."/>
            <person name="Alfaro M."/>
            <person name="Sun H."/>
            <person name="Tritt A."/>
            <person name="Yoshinaga Y."/>
            <person name="Zwiers L.-H.L."/>
            <person name="Turgeon B.G."/>
            <person name="Goodwin S.B."/>
            <person name="Spatafora J.W."/>
            <person name="Crous P.W."/>
            <person name="Grigoriev I.V."/>
        </authorList>
    </citation>
    <scope>NUCLEOTIDE SEQUENCE [LARGE SCALE GENOMIC DNA]</scope>
    <source>
        <strain evidence="2 3">CBS 611.86</strain>
    </source>
</reference>
<dbReference type="Proteomes" id="UP000481861">
    <property type="component" value="Unassembled WGS sequence"/>
</dbReference>
<protein>
    <submittedName>
        <fullName evidence="2">Uncharacterized protein</fullName>
    </submittedName>
</protein>
<evidence type="ECO:0000256" key="1">
    <source>
        <dbReference type="SAM" id="MobiDB-lite"/>
    </source>
</evidence>
<organism evidence="2 3">
    <name type="scientific">Massariosphaeria phaeospora</name>
    <dbReference type="NCBI Taxonomy" id="100035"/>
    <lineage>
        <taxon>Eukaryota</taxon>
        <taxon>Fungi</taxon>
        <taxon>Dikarya</taxon>
        <taxon>Ascomycota</taxon>
        <taxon>Pezizomycotina</taxon>
        <taxon>Dothideomycetes</taxon>
        <taxon>Pleosporomycetidae</taxon>
        <taxon>Pleosporales</taxon>
        <taxon>Pleosporales incertae sedis</taxon>
        <taxon>Massariosphaeria</taxon>
    </lineage>
</organism>
<name>A0A7C8I2L2_9PLEO</name>
<proteinExistence type="predicted"/>
<gene>
    <name evidence="2" type="ORF">BDV95DRAFT_599904</name>
</gene>
<dbReference type="AlphaFoldDB" id="A0A7C8I2L2"/>
<sequence>MSREADEVTYAALRTRKDDIDTRQAVRPMARRLLSTEELDPEQVDLNENSDCVACRRNFLTDKPINNLLETSTTSTNHLSQMDSAAKTFLLQAHPHMKELNEKKIVEERNKNQPVERRDVSSGQTKAPKKKKGPHRAARHLGKRILKVSRDVSSGQKTRRYTCKRGERRGRPVKDGQKKKEGTDRPGRAEQSRQGGGDEREGEQIGRRADGLIYPRRAGPR</sequence>
<dbReference type="EMBL" id="JAADJZ010000035">
    <property type="protein sequence ID" value="KAF2865253.1"/>
    <property type="molecule type" value="Genomic_DNA"/>
</dbReference>